<proteinExistence type="predicted"/>
<protein>
    <submittedName>
        <fullName evidence="1">Uncharacterized protein</fullName>
    </submittedName>
</protein>
<dbReference type="EMBL" id="CM037153">
    <property type="protein sequence ID" value="KAH7858543.1"/>
    <property type="molecule type" value="Genomic_DNA"/>
</dbReference>
<accession>A0ACB7YYF8</accession>
<organism evidence="1 2">
    <name type="scientific">Vaccinium darrowii</name>
    <dbReference type="NCBI Taxonomy" id="229202"/>
    <lineage>
        <taxon>Eukaryota</taxon>
        <taxon>Viridiplantae</taxon>
        <taxon>Streptophyta</taxon>
        <taxon>Embryophyta</taxon>
        <taxon>Tracheophyta</taxon>
        <taxon>Spermatophyta</taxon>
        <taxon>Magnoliopsida</taxon>
        <taxon>eudicotyledons</taxon>
        <taxon>Gunneridae</taxon>
        <taxon>Pentapetalae</taxon>
        <taxon>asterids</taxon>
        <taxon>Ericales</taxon>
        <taxon>Ericaceae</taxon>
        <taxon>Vaccinioideae</taxon>
        <taxon>Vaccinieae</taxon>
        <taxon>Vaccinium</taxon>
    </lineage>
</organism>
<reference evidence="1 2" key="1">
    <citation type="journal article" date="2021" name="Hortic Res">
        <title>High-quality reference genome and annotation aids understanding of berry development for evergreen blueberry (Vaccinium darrowii).</title>
        <authorList>
            <person name="Yu J."/>
            <person name="Hulse-Kemp A.M."/>
            <person name="Babiker E."/>
            <person name="Staton M."/>
        </authorList>
    </citation>
    <scope>NUCLEOTIDE SEQUENCE [LARGE SCALE GENOMIC DNA]</scope>
    <source>
        <strain evidence="2">cv. NJ 8807/NJ 8810</strain>
        <tissue evidence="1">Young leaf</tissue>
    </source>
</reference>
<gene>
    <name evidence="1" type="ORF">Vadar_025140</name>
</gene>
<keyword evidence="2" id="KW-1185">Reference proteome</keyword>
<comment type="caution">
    <text evidence="1">The sequence shown here is derived from an EMBL/GenBank/DDBJ whole genome shotgun (WGS) entry which is preliminary data.</text>
</comment>
<dbReference type="Proteomes" id="UP000828048">
    <property type="component" value="Chromosome 3"/>
</dbReference>
<sequence>MPLDLYTCTVSSVDIADQMPLNLLRCLSDVNCLCYIHCYFSEAEEMYLRATGAIAARFRGPQVTCMVEAPNEPLTEAPHPVILRGGKLDSDHINAGLSSETAEEDDVRTVSRSDLCSKNKDTSSFTSMEEIRSKLASYLIDQSSPKSAAPIAEYFRALKEAKLLVEDYNLQVTHSLLCR</sequence>
<name>A0ACB7YYF8_9ERIC</name>
<evidence type="ECO:0000313" key="1">
    <source>
        <dbReference type="EMBL" id="KAH7858543.1"/>
    </source>
</evidence>
<evidence type="ECO:0000313" key="2">
    <source>
        <dbReference type="Proteomes" id="UP000828048"/>
    </source>
</evidence>